<dbReference type="RefSeq" id="WP_255025064.1">
    <property type="nucleotide sequence ID" value="NZ_JANDHW010000001.1"/>
</dbReference>
<evidence type="ECO:0000256" key="6">
    <source>
        <dbReference type="ARBA" id="ARBA00023237"/>
    </source>
</evidence>
<dbReference type="PROSITE" id="PS52016">
    <property type="entry name" value="TONB_DEPENDENT_REC_3"/>
    <property type="match status" value="1"/>
</dbReference>
<keyword evidence="3 7" id="KW-1134">Transmembrane beta strand</keyword>
<dbReference type="InterPro" id="IPR039426">
    <property type="entry name" value="TonB-dep_rcpt-like"/>
</dbReference>
<dbReference type="Gene3D" id="2.170.130.10">
    <property type="entry name" value="TonB-dependent receptor, plug domain"/>
    <property type="match status" value="1"/>
</dbReference>
<evidence type="ECO:0000256" key="1">
    <source>
        <dbReference type="ARBA" id="ARBA00004571"/>
    </source>
</evidence>
<dbReference type="Proteomes" id="UP001205603">
    <property type="component" value="Unassembled WGS sequence"/>
</dbReference>
<dbReference type="EMBL" id="JANDHW010000001">
    <property type="protein sequence ID" value="MCP9610550.1"/>
    <property type="molecule type" value="Genomic_DNA"/>
</dbReference>
<dbReference type="SUPFAM" id="SSF56935">
    <property type="entry name" value="Porins"/>
    <property type="match status" value="1"/>
</dbReference>
<dbReference type="InterPro" id="IPR008969">
    <property type="entry name" value="CarboxyPept-like_regulatory"/>
</dbReference>
<keyword evidence="5 7" id="KW-0472">Membrane</keyword>
<keyword evidence="4 7" id="KW-0812">Transmembrane</keyword>
<name>A0ABT1MD36_9BACT</name>
<comment type="similarity">
    <text evidence="7">Belongs to the TonB-dependent receptor family.</text>
</comment>
<gene>
    <name evidence="9" type="ORF">NMU02_00385</name>
</gene>
<dbReference type="InterPro" id="IPR012910">
    <property type="entry name" value="Plug_dom"/>
</dbReference>
<protein>
    <submittedName>
        <fullName evidence="9">SusC/RagA family TonB-linked outer membrane protein</fullName>
    </submittedName>
</protein>
<dbReference type="NCBIfam" id="TIGR04057">
    <property type="entry name" value="SusC_RagA_signa"/>
    <property type="match status" value="1"/>
</dbReference>
<evidence type="ECO:0000256" key="7">
    <source>
        <dbReference type="PROSITE-ProRule" id="PRU01360"/>
    </source>
</evidence>
<accession>A0ABT1MD36</accession>
<dbReference type="Gene3D" id="2.60.40.1120">
    <property type="entry name" value="Carboxypeptidase-like, regulatory domain"/>
    <property type="match status" value="1"/>
</dbReference>
<dbReference type="InterPro" id="IPR036942">
    <property type="entry name" value="Beta-barrel_TonB_sf"/>
</dbReference>
<comment type="caution">
    <text evidence="9">The sequence shown here is derived from an EMBL/GenBank/DDBJ whole genome shotgun (WGS) entry which is preliminary data.</text>
</comment>
<proteinExistence type="inferred from homology"/>
<evidence type="ECO:0000313" key="10">
    <source>
        <dbReference type="Proteomes" id="UP001205603"/>
    </source>
</evidence>
<dbReference type="InterPro" id="IPR023996">
    <property type="entry name" value="TonB-dep_OMP_SusC/RagA"/>
</dbReference>
<keyword evidence="2 7" id="KW-0813">Transport</keyword>
<sequence length="1206" mass="134246">MNKKTRKDILCKASRRIKIAVSLLIITFSQVYASNGYSQIRQFSINASNETIGQVIEKIEKQTGYTFLYNNKITDIERKVNLNADTRNIDEILQELFKNTSIIYTIKDNQIILTDANAKLQNKETKQNSPDTPETIIVKGTIIDEKGEPVIGANVSQKGTGNGTISDYEGKFSIRVPKGSTISVSYIGYIAQNLKASDENLSIILKENSQMLGEVVVTAMGIERKSESLTYATQTVGGNELTRAKEANLINSLQGKSAGLVITPNTGGAGSASKILLRGNASMLGNNSPLIVIDGVPMLNSVSSQMGMGDGELLISEGSGEGGDGLSQLNPDDIESITILKGANSAALYGSAASNGVLMITTKKGKEGSLRIDFSSNTTFETPLVLPKLQNVYGSEIKGNEANGYTIGATSWGGKLSDMTASQLDPANSRQRLTNNAYNIADFFNTGSTYNNTISFSGGTQKVQSYFSYGNTTSMGIIPTNKFYRHNITLRENFSFFKDKLKINFSANYINQKGKNRPQSGVIFSPLFNLYTAARNADMNYYRQNYVDYNGKWNSSPYDVIVKIPNPDNPSDQLTILKPGFVSELSDNKYGKQIWYMQDAPTMNNPWWLLNRVTNESISNRVFGNISADYQIIDNLSLQARIKYDRNSGYSESRQYATTMLPEAMNDRGRWLWGTSFTQDFYGDFMLSYYKDIKDFHLNVNAGGSMMNSRSNRWFLTPPASSGAPYQEDKSVNQFNLGDIYIKGGGPNDGITQGGLEVSDWTRAIFATAQLSYKDKATIEGSYRDDWYRAFTQFRNMKKHYPYFSFGANSILTNIWEMPRSIDELKVRLSYSEVGNSIPNSLFLSSASRNPATGAYIMSGIEDFKNPKPETTVSVETGFDLSLFGRALNIEATYYHALMENQFMSYKGQGGKTVFVNGGKVLNQGIELTTSYILAPNNDFSWKTGVNFSYNTNEILSTAKKSDGKDLKYEVSMGNSTGLKVKFLKGGSYGDLYAVDYMRDETTGKIIINPRNGRPFVKNGQSDKYMGNMNAKYHLGWSNTFNYKDFQFYFLIDGKIGGKVISLTEGRLDYFGTSQRTADARLFAEQNNLVWENKEGDKFPAMYLPDGQLTSIQAYYETMGLLGNNYIYNGTNFRLREISVAYTFRDVFGRSKHLTLSLNARNLFFIYKDAPIDPETSMTTQNALGNVDVFSMPTTRMFGFAIKASF</sequence>
<dbReference type="SUPFAM" id="SSF49464">
    <property type="entry name" value="Carboxypeptidase regulatory domain-like"/>
    <property type="match status" value="1"/>
</dbReference>
<evidence type="ECO:0000256" key="5">
    <source>
        <dbReference type="ARBA" id="ARBA00023136"/>
    </source>
</evidence>
<comment type="subcellular location">
    <subcellularLocation>
        <location evidence="1 7">Cell outer membrane</location>
        <topology evidence="1 7">Multi-pass membrane protein</topology>
    </subcellularLocation>
</comment>
<feature type="domain" description="Secretin/TonB short N-terminal" evidence="8">
    <location>
        <begin position="65"/>
        <end position="116"/>
    </location>
</feature>
<evidence type="ECO:0000256" key="2">
    <source>
        <dbReference type="ARBA" id="ARBA00022448"/>
    </source>
</evidence>
<dbReference type="Gene3D" id="2.40.170.20">
    <property type="entry name" value="TonB-dependent receptor, beta-barrel domain"/>
    <property type="match status" value="1"/>
</dbReference>
<dbReference type="SMART" id="SM00965">
    <property type="entry name" value="STN"/>
    <property type="match status" value="1"/>
</dbReference>
<dbReference type="Pfam" id="PF07660">
    <property type="entry name" value="STN"/>
    <property type="match status" value="1"/>
</dbReference>
<dbReference type="NCBIfam" id="TIGR04056">
    <property type="entry name" value="OMP_RagA_SusC"/>
    <property type="match status" value="1"/>
</dbReference>
<evidence type="ECO:0000259" key="8">
    <source>
        <dbReference type="SMART" id="SM00965"/>
    </source>
</evidence>
<dbReference type="InterPro" id="IPR023997">
    <property type="entry name" value="TonB-dep_OMP_SusC/RagA_CS"/>
</dbReference>
<keyword evidence="10" id="KW-1185">Reference proteome</keyword>
<evidence type="ECO:0000256" key="4">
    <source>
        <dbReference type="ARBA" id="ARBA00022692"/>
    </source>
</evidence>
<dbReference type="Pfam" id="PF07715">
    <property type="entry name" value="Plug"/>
    <property type="match status" value="1"/>
</dbReference>
<reference evidence="9 10" key="1">
    <citation type="submission" date="2022-07" db="EMBL/GenBank/DDBJ databases">
        <title>Fecal culturing of patients with breast cancer.</title>
        <authorList>
            <person name="Teng N.M.Y."/>
            <person name="Kiu R."/>
            <person name="Evans R."/>
            <person name="Baker D.J."/>
            <person name="Zenner C."/>
            <person name="Robinson S.D."/>
            <person name="Hall L.J."/>
        </authorList>
    </citation>
    <scope>NUCLEOTIDE SEQUENCE [LARGE SCALE GENOMIC DNA]</scope>
    <source>
        <strain evidence="9 10">LH1063</strain>
    </source>
</reference>
<dbReference type="InterPro" id="IPR011662">
    <property type="entry name" value="Secretin/TonB_short_N"/>
</dbReference>
<keyword evidence="6 7" id="KW-0998">Cell outer membrane</keyword>
<dbReference type="InterPro" id="IPR037066">
    <property type="entry name" value="Plug_dom_sf"/>
</dbReference>
<evidence type="ECO:0000313" key="9">
    <source>
        <dbReference type="EMBL" id="MCP9610550.1"/>
    </source>
</evidence>
<dbReference type="Pfam" id="PF13715">
    <property type="entry name" value="CarbopepD_reg_2"/>
    <property type="match status" value="1"/>
</dbReference>
<evidence type="ECO:0000256" key="3">
    <source>
        <dbReference type="ARBA" id="ARBA00022452"/>
    </source>
</evidence>
<organism evidence="9 10">
    <name type="scientific">Coprobacter tertius</name>
    <dbReference type="NCBI Taxonomy" id="2944915"/>
    <lineage>
        <taxon>Bacteria</taxon>
        <taxon>Pseudomonadati</taxon>
        <taxon>Bacteroidota</taxon>
        <taxon>Bacteroidia</taxon>
        <taxon>Bacteroidales</taxon>
        <taxon>Barnesiellaceae</taxon>
        <taxon>Coprobacter</taxon>
    </lineage>
</organism>